<dbReference type="RefSeq" id="WP_382399888.1">
    <property type="nucleotide sequence ID" value="NZ_JBHSWH010000001.1"/>
</dbReference>
<comment type="caution">
    <text evidence="10">The sequence shown here is derived from an EMBL/GenBank/DDBJ whole genome shotgun (WGS) entry which is preliminary data.</text>
</comment>
<evidence type="ECO:0000313" key="10">
    <source>
        <dbReference type="EMBL" id="MFC6705076.1"/>
    </source>
</evidence>
<keyword evidence="4" id="KW-0997">Cell inner membrane</keyword>
<keyword evidence="11" id="KW-1185">Reference proteome</keyword>
<evidence type="ECO:0000256" key="1">
    <source>
        <dbReference type="ARBA" id="ARBA00004651"/>
    </source>
</evidence>
<evidence type="ECO:0000256" key="3">
    <source>
        <dbReference type="ARBA" id="ARBA00022475"/>
    </source>
</evidence>
<accession>A0ABW2AE61</accession>
<dbReference type="Proteomes" id="UP001596298">
    <property type="component" value="Unassembled WGS sequence"/>
</dbReference>
<protein>
    <recommendedName>
        <fullName evidence="8">Autoinducer 2 import system permease protein LsrD</fullName>
    </recommendedName>
</protein>
<evidence type="ECO:0000256" key="6">
    <source>
        <dbReference type="ARBA" id="ARBA00022989"/>
    </source>
</evidence>
<proteinExistence type="predicted"/>
<feature type="transmembrane region" description="Helical" evidence="9">
    <location>
        <begin position="317"/>
        <end position="337"/>
    </location>
</feature>
<keyword evidence="2" id="KW-0813">Transport</keyword>
<feature type="transmembrane region" description="Helical" evidence="9">
    <location>
        <begin position="234"/>
        <end position="253"/>
    </location>
</feature>
<name>A0ABW2AE61_9MICO</name>
<sequence>MTSDVQAAPTGRPGGMARATSWRDAIRWEGGLLIVLIAVIIFGSTQSSTFLSQSTVFYAGINTGFIALMALPMTFIVMTGEIDLSVASMLGLAGSLMGFLWHHGWGIWPAMIAALVIGALGGALNGVLVAYTALPSIAVTIGTLTLFRGGAQILLGPLTVPGVGDQQFPGGLTKIGTESIPGGALSYSTLIFIVLAIIAGIVLHATPFGRSLHAIGLQPEAASFSGIRVPWVKFWLFVASGVICAFAGILLTLQNASVSYTAGTGLELNVVAIVLFGGVSIFGGRGTIFGVLLAIVIFGALQMILTQTHVEAEKQQVITGLLLLISVIVANGGQLVARARARLTALRGS</sequence>
<evidence type="ECO:0000256" key="2">
    <source>
        <dbReference type="ARBA" id="ARBA00022448"/>
    </source>
</evidence>
<evidence type="ECO:0000313" key="11">
    <source>
        <dbReference type="Proteomes" id="UP001596298"/>
    </source>
</evidence>
<feature type="transmembrane region" description="Helical" evidence="9">
    <location>
        <begin position="26"/>
        <end position="44"/>
    </location>
</feature>
<keyword evidence="6 9" id="KW-1133">Transmembrane helix</keyword>
<evidence type="ECO:0000256" key="5">
    <source>
        <dbReference type="ARBA" id="ARBA00022692"/>
    </source>
</evidence>
<gene>
    <name evidence="10" type="ORF">ACFQDH_07290</name>
</gene>
<evidence type="ECO:0000256" key="4">
    <source>
        <dbReference type="ARBA" id="ARBA00022519"/>
    </source>
</evidence>
<dbReference type="EMBL" id="JBHSWH010000001">
    <property type="protein sequence ID" value="MFC6705076.1"/>
    <property type="molecule type" value="Genomic_DNA"/>
</dbReference>
<evidence type="ECO:0000256" key="9">
    <source>
        <dbReference type="SAM" id="Phobius"/>
    </source>
</evidence>
<feature type="transmembrane region" description="Helical" evidence="9">
    <location>
        <begin position="56"/>
        <end position="77"/>
    </location>
</feature>
<dbReference type="Pfam" id="PF02653">
    <property type="entry name" value="BPD_transp_2"/>
    <property type="match status" value="1"/>
</dbReference>
<feature type="transmembrane region" description="Helical" evidence="9">
    <location>
        <begin position="259"/>
        <end position="279"/>
    </location>
</feature>
<keyword evidence="3" id="KW-1003">Cell membrane</keyword>
<feature type="transmembrane region" description="Helical" evidence="9">
    <location>
        <begin position="107"/>
        <end position="134"/>
    </location>
</feature>
<feature type="transmembrane region" description="Helical" evidence="9">
    <location>
        <begin position="84"/>
        <end position="101"/>
    </location>
</feature>
<organism evidence="10 11">
    <name type="scientific">Flexivirga alba</name>
    <dbReference type="NCBI Taxonomy" id="702742"/>
    <lineage>
        <taxon>Bacteria</taxon>
        <taxon>Bacillati</taxon>
        <taxon>Actinomycetota</taxon>
        <taxon>Actinomycetes</taxon>
        <taxon>Micrococcales</taxon>
        <taxon>Dermacoccaceae</taxon>
        <taxon>Flexivirga</taxon>
    </lineage>
</organism>
<reference evidence="11" key="1">
    <citation type="journal article" date="2019" name="Int. J. Syst. Evol. Microbiol.">
        <title>The Global Catalogue of Microorganisms (GCM) 10K type strain sequencing project: providing services to taxonomists for standard genome sequencing and annotation.</title>
        <authorList>
            <consortium name="The Broad Institute Genomics Platform"/>
            <consortium name="The Broad Institute Genome Sequencing Center for Infectious Disease"/>
            <person name="Wu L."/>
            <person name="Ma J."/>
        </authorList>
    </citation>
    <scope>NUCLEOTIDE SEQUENCE [LARGE SCALE GENOMIC DNA]</scope>
    <source>
        <strain evidence="11">CCUG 58127</strain>
    </source>
</reference>
<evidence type="ECO:0000256" key="8">
    <source>
        <dbReference type="ARBA" id="ARBA00039381"/>
    </source>
</evidence>
<comment type="subcellular location">
    <subcellularLocation>
        <location evidence="1">Cell membrane</location>
        <topology evidence="1">Multi-pass membrane protein</topology>
    </subcellularLocation>
</comment>
<dbReference type="CDD" id="cd06579">
    <property type="entry name" value="TM_PBP1_transp_AraH_like"/>
    <property type="match status" value="1"/>
</dbReference>
<dbReference type="PANTHER" id="PTHR32196:SF71">
    <property type="entry name" value="AUTOINDUCER 2 IMPORT SYSTEM PERMEASE PROTEIN LSRD"/>
    <property type="match status" value="1"/>
</dbReference>
<keyword evidence="5 9" id="KW-0812">Transmembrane</keyword>
<evidence type="ECO:0000256" key="7">
    <source>
        <dbReference type="ARBA" id="ARBA00023136"/>
    </source>
</evidence>
<keyword evidence="7 9" id="KW-0472">Membrane</keyword>
<dbReference type="InterPro" id="IPR001851">
    <property type="entry name" value="ABC_transp_permease"/>
</dbReference>
<feature type="transmembrane region" description="Helical" evidence="9">
    <location>
        <begin position="286"/>
        <end position="305"/>
    </location>
</feature>
<dbReference type="PANTHER" id="PTHR32196">
    <property type="entry name" value="ABC TRANSPORTER PERMEASE PROTEIN YPHD-RELATED-RELATED"/>
    <property type="match status" value="1"/>
</dbReference>
<feature type="transmembrane region" description="Helical" evidence="9">
    <location>
        <begin position="184"/>
        <end position="203"/>
    </location>
</feature>